<feature type="transmembrane region" description="Helical" evidence="6">
    <location>
        <begin position="422"/>
        <end position="446"/>
    </location>
</feature>
<dbReference type="Pfam" id="PF01740">
    <property type="entry name" value="STAS"/>
    <property type="match status" value="1"/>
</dbReference>
<dbReference type="PROSITE" id="PS50801">
    <property type="entry name" value="STAS"/>
    <property type="match status" value="1"/>
</dbReference>
<organism evidence="8 9">
    <name type="scientific">Protomyces lactucae-debilis</name>
    <dbReference type="NCBI Taxonomy" id="2754530"/>
    <lineage>
        <taxon>Eukaryota</taxon>
        <taxon>Fungi</taxon>
        <taxon>Dikarya</taxon>
        <taxon>Ascomycota</taxon>
        <taxon>Taphrinomycotina</taxon>
        <taxon>Taphrinomycetes</taxon>
        <taxon>Taphrinales</taxon>
        <taxon>Protomycetaceae</taxon>
        <taxon>Protomyces</taxon>
    </lineage>
</organism>
<feature type="domain" description="STAS" evidence="7">
    <location>
        <begin position="511"/>
        <end position="643"/>
    </location>
</feature>
<keyword evidence="2 6" id="KW-0812">Transmembrane</keyword>
<evidence type="ECO:0000259" key="7">
    <source>
        <dbReference type="PROSITE" id="PS50801"/>
    </source>
</evidence>
<accession>A0A1Y2FSJ6</accession>
<evidence type="ECO:0000256" key="5">
    <source>
        <dbReference type="SAM" id="MobiDB-lite"/>
    </source>
</evidence>
<dbReference type="OrthoDB" id="427213at2759"/>
<keyword evidence="3 6" id="KW-1133">Transmembrane helix</keyword>
<feature type="transmembrane region" description="Helical" evidence="6">
    <location>
        <begin position="458"/>
        <end position="482"/>
    </location>
</feature>
<dbReference type="GeneID" id="63784094"/>
<dbReference type="GO" id="GO:0016020">
    <property type="term" value="C:membrane"/>
    <property type="evidence" value="ECO:0007669"/>
    <property type="project" value="UniProtKB-SubCell"/>
</dbReference>
<feature type="transmembrane region" description="Helical" evidence="6">
    <location>
        <begin position="318"/>
        <end position="338"/>
    </location>
</feature>
<feature type="region of interest" description="Disordered" evidence="5">
    <location>
        <begin position="1"/>
        <end position="21"/>
    </location>
</feature>
<dbReference type="PANTHER" id="PTHR11814">
    <property type="entry name" value="SULFATE TRANSPORTER"/>
    <property type="match status" value="1"/>
</dbReference>
<evidence type="ECO:0000256" key="4">
    <source>
        <dbReference type="ARBA" id="ARBA00023136"/>
    </source>
</evidence>
<protein>
    <submittedName>
        <fullName evidence="8">Sulfate transporter family-domain-containing protein</fullName>
    </submittedName>
</protein>
<comment type="caution">
    <text evidence="8">The sequence shown here is derived from an EMBL/GenBank/DDBJ whole genome shotgun (WGS) entry which is preliminary data.</text>
</comment>
<dbReference type="EMBL" id="MCFI01000002">
    <property type="protein sequence ID" value="ORY86953.1"/>
    <property type="molecule type" value="Genomic_DNA"/>
</dbReference>
<evidence type="ECO:0000256" key="1">
    <source>
        <dbReference type="ARBA" id="ARBA00004141"/>
    </source>
</evidence>
<sequence length="656" mass="71557">MAGNSSASSPLLGSRATSPRPRVPFYAAQRAGTDQDSEVPEPLPRKEDLIRRAFYYIPALDWLSNYSRSYLLGDLAGGLSLVCVIVPIALSYASNLAKIPPIYGLYAAAIGPSVYAIFGSCAQMNVGPEGALSLLVGETIRSLHKQHSAAESVVITGVVTFLAGSLVFVAGILRLGFLDSVLSRSLLRGFISAVAVVIFFDQSITVLGLNKVASHMGVSHFSPIEKAWFVLTHLSATHRLTALLSFATASTLFVTRWLKRRLSKHYSWVIIIPDILLVVMAACILTASNRWDQQGIAILGHIEAELVAPKIPIRSFKYVRSCISTAILVAILGFFETVVAGKTLGNMYNYTVSPNREMIALGIANMANSCFGALPVFASYSRSKINISAGARTQMSAIFSSIAILLVIRFLMPLFYYLPKAVLSSTISVIMFTLLQEAPADIRFFWKVKGYADLMQMALVFFLTLVASLEFGITVGVITSLIRVIKHSQSPRIQILGRLPGTKEYVPVDGQSEEVEHVDGFLIVRIPEPLIFANTGQLKDRLRRLEKYGDSRMHPSMPASRSPAHNERIIFDCEGMSGLDAAAAQILAEIVDGYIERGIAVYFARLNRRQAMTWALIKTSGIYDRVGGERCFVKSIHEIMEGTGSSTPQGTSTVAV</sequence>
<gene>
    <name evidence="8" type="ORF">BCR37DRAFT_343331</name>
</gene>
<dbReference type="Gene3D" id="3.30.750.24">
    <property type="entry name" value="STAS domain"/>
    <property type="match status" value="1"/>
</dbReference>
<feature type="transmembrane region" description="Helical" evidence="6">
    <location>
        <begin position="358"/>
        <end position="377"/>
    </location>
</feature>
<dbReference type="OMA" id="TGPMSVT"/>
<feature type="transmembrane region" description="Helical" evidence="6">
    <location>
        <begin position="397"/>
        <end position="416"/>
    </location>
</feature>
<comment type="subcellular location">
    <subcellularLocation>
        <location evidence="1">Membrane</location>
        <topology evidence="1">Multi-pass membrane protein</topology>
    </subcellularLocation>
</comment>
<feature type="transmembrane region" description="Helical" evidence="6">
    <location>
        <begin position="70"/>
        <end position="93"/>
    </location>
</feature>
<keyword evidence="9" id="KW-1185">Reference proteome</keyword>
<dbReference type="InterPro" id="IPR036513">
    <property type="entry name" value="STAS_dom_sf"/>
</dbReference>
<dbReference type="InterPro" id="IPR002645">
    <property type="entry name" value="STAS_dom"/>
</dbReference>
<feature type="transmembrane region" description="Helical" evidence="6">
    <location>
        <begin position="185"/>
        <end position="207"/>
    </location>
</feature>
<dbReference type="InterPro" id="IPR001902">
    <property type="entry name" value="SLC26A/SulP_fam"/>
</dbReference>
<feature type="transmembrane region" description="Helical" evidence="6">
    <location>
        <begin position="266"/>
        <end position="287"/>
    </location>
</feature>
<dbReference type="CDD" id="cd07042">
    <property type="entry name" value="STAS_SulP_like_sulfate_transporter"/>
    <property type="match status" value="1"/>
</dbReference>
<dbReference type="InterPro" id="IPR011547">
    <property type="entry name" value="SLC26A/SulP_dom"/>
</dbReference>
<evidence type="ECO:0000256" key="3">
    <source>
        <dbReference type="ARBA" id="ARBA00022989"/>
    </source>
</evidence>
<feature type="transmembrane region" description="Helical" evidence="6">
    <location>
        <begin position="105"/>
        <end position="126"/>
    </location>
</feature>
<dbReference type="Pfam" id="PF00916">
    <property type="entry name" value="Sulfate_transp"/>
    <property type="match status" value="1"/>
</dbReference>
<feature type="transmembrane region" description="Helical" evidence="6">
    <location>
        <begin position="227"/>
        <end position="254"/>
    </location>
</feature>
<dbReference type="AlphaFoldDB" id="A0A1Y2FSJ6"/>
<dbReference type="Proteomes" id="UP000193685">
    <property type="component" value="Unassembled WGS sequence"/>
</dbReference>
<name>A0A1Y2FSJ6_PROLT</name>
<evidence type="ECO:0000313" key="8">
    <source>
        <dbReference type="EMBL" id="ORY86953.1"/>
    </source>
</evidence>
<proteinExistence type="predicted"/>
<reference evidence="8 9" key="1">
    <citation type="submission" date="2016-07" db="EMBL/GenBank/DDBJ databases">
        <title>Pervasive Adenine N6-methylation of Active Genes in Fungi.</title>
        <authorList>
            <consortium name="DOE Joint Genome Institute"/>
            <person name="Mondo S.J."/>
            <person name="Dannebaum R.O."/>
            <person name="Kuo R.C."/>
            <person name="Labutti K."/>
            <person name="Haridas S."/>
            <person name="Kuo A."/>
            <person name="Salamov A."/>
            <person name="Ahrendt S.R."/>
            <person name="Lipzen A."/>
            <person name="Sullivan W."/>
            <person name="Andreopoulos W.B."/>
            <person name="Clum A."/>
            <person name="Lindquist E."/>
            <person name="Daum C."/>
            <person name="Ramamoorthy G.K."/>
            <person name="Gryganskyi A."/>
            <person name="Culley D."/>
            <person name="Magnuson J.K."/>
            <person name="James T.Y."/>
            <person name="O'Malley M.A."/>
            <person name="Stajich J.E."/>
            <person name="Spatafora J.W."/>
            <person name="Visel A."/>
            <person name="Grigoriev I.V."/>
        </authorList>
    </citation>
    <scope>NUCLEOTIDE SEQUENCE [LARGE SCALE GENOMIC DNA]</scope>
    <source>
        <strain evidence="8 9">12-1054</strain>
    </source>
</reference>
<dbReference type="RefSeq" id="XP_040727809.1">
    <property type="nucleotide sequence ID" value="XM_040867495.1"/>
</dbReference>
<dbReference type="SUPFAM" id="SSF52091">
    <property type="entry name" value="SpoIIaa-like"/>
    <property type="match status" value="1"/>
</dbReference>
<evidence type="ECO:0000313" key="9">
    <source>
        <dbReference type="Proteomes" id="UP000193685"/>
    </source>
</evidence>
<evidence type="ECO:0000256" key="6">
    <source>
        <dbReference type="SAM" id="Phobius"/>
    </source>
</evidence>
<dbReference type="STRING" id="56484.A0A1Y2FSJ6"/>
<keyword evidence="4 6" id="KW-0472">Membrane</keyword>
<feature type="compositionally biased region" description="Polar residues" evidence="5">
    <location>
        <begin position="1"/>
        <end position="17"/>
    </location>
</feature>
<feature type="transmembrane region" description="Helical" evidence="6">
    <location>
        <begin position="153"/>
        <end position="173"/>
    </location>
</feature>
<dbReference type="GO" id="GO:0055085">
    <property type="term" value="P:transmembrane transport"/>
    <property type="evidence" value="ECO:0007669"/>
    <property type="project" value="InterPro"/>
</dbReference>
<evidence type="ECO:0000256" key="2">
    <source>
        <dbReference type="ARBA" id="ARBA00022692"/>
    </source>
</evidence>